<feature type="compositionally biased region" description="Low complexity" evidence="5">
    <location>
        <begin position="424"/>
        <end position="436"/>
    </location>
</feature>
<accession>A0A6A6W8S7</accession>
<dbReference type="OrthoDB" id="3366823at2759"/>
<keyword evidence="7" id="KW-1185">Reference proteome</keyword>
<proteinExistence type="inferred from homology"/>
<evidence type="ECO:0000313" key="7">
    <source>
        <dbReference type="Proteomes" id="UP000799437"/>
    </source>
</evidence>
<dbReference type="InterPro" id="IPR050529">
    <property type="entry name" value="CYP450_sterol_14alpha_dmase"/>
</dbReference>
<dbReference type="RefSeq" id="XP_033601739.1">
    <property type="nucleotide sequence ID" value="XM_033743816.1"/>
</dbReference>
<dbReference type="GO" id="GO:0005506">
    <property type="term" value="F:iron ion binding"/>
    <property type="evidence" value="ECO:0007669"/>
    <property type="project" value="InterPro"/>
</dbReference>
<gene>
    <name evidence="6" type="ORF">EJ05DRAFT_475510</name>
</gene>
<keyword evidence="2" id="KW-0349">Heme</keyword>
<dbReference type="Pfam" id="PF00067">
    <property type="entry name" value="p450"/>
    <property type="match status" value="1"/>
</dbReference>
<dbReference type="GeneID" id="54484870"/>
<dbReference type="Gene3D" id="1.10.630.10">
    <property type="entry name" value="Cytochrome P450"/>
    <property type="match status" value="1"/>
</dbReference>
<comment type="similarity">
    <text evidence="1">Belongs to the cytochrome P450 family.</text>
</comment>
<dbReference type="InterPro" id="IPR036396">
    <property type="entry name" value="Cyt_P450_sf"/>
</dbReference>
<feature type="region of interest" description="Disordered" evidence="5">
    <location>
        <begin position="401"/>
        <end position="436"/>
    </location>
</feature>
<protein>
    <submittedName>
        <fullName evidence="6">Cytochrome P450</fullName>
    </submittedName>
</protein>
<organism evidence="6 7">
    <name type="scientific">Pseudovirgaria hyperparasitica</name>
    <dbReference type="NCBI Taxonomy" id="470096"/>
    <lineage>
        <taxon>Eukaryota</taxon>
        <taxon>Fungi</taxon>
        <taxon>Dikarya</taxon>
        <taxon>Ascomycota</taxon>
        <taxon>Pezizomycotina</taxon>
        <taxon>Dothideomycetes</taxon>
        <taxon>Dothideomycetes incertae sedis</taxon>
        <taxon>Acrospermales</taxon>
        <taxon>Acrospermaceae</taxon>
        <taxon>Pseudovirgaria</taxon>
    </lineage>
</organism>
<evidence type="ECO:0000256" key="4">
    <source>
        <dbReference type="ARBA" id="ARBA00023004"/>
    </source>
</evidence>
<keyword evidence="4" id="KW-0408">Iron</keyword>
<dbReference type="PANTHER" id="PTHR24304">
    <property type="entry name" value="CYTOCHROME P450 FAMILY 7"/>
    <property type="match status" value="1"/>
</dbReference>
<dbReference type="InterPro" id="IPR001128">
    <property type="entry name" value="Cyt_P450"/>
</dbReference>
<evidence type="ECO:0000256" key="2">
    <source>
        <dbReference type="ARBA" id="ARBA00022617"/>
    </source>
</evidence>
<dbReference type="PANTHER" id="PTHR24304:SF2">
    <property type="entry name" value="24-HYDROXYCHOLESTEROL 7-ALPHA-HYDROXYLASE"/>
    <property type="match status" value="1"/>
</dbReference>
<dbReference type="GO" id="GO:0008395">
    <property type="term" value="F:steroid hydroxylase activity"/>
    <property type="evidence" value="ECO:0007669"/>
    <property type="project" value="TreeGrafter"/>
</dbReference>
<dbReference type="Proteomes" id="UP000799437">
    <property type="component" value="Unassembled WGS sequence"/>
</dbReference>
<dbReference type="SUPFAM" id="SSF48264">
    <property type="entry name" value="Cytochrome P450"/>
    <property type="match status" value="1"/>
</dbReference>
<evidence type="ECO:0000256" key="1">
    <source>
        <dbReference type="ARBA" id="ARBA00010617"/>
    </source>
</evidence>
<dbReference type="GO" id="GO:0016705">
    <property type="term" value="F:oxidoreductase activity, acting on paired donors, with incorporation or reduction of molecular oxygen"/>
    <property type="evidence" value="ECO:0007669"/>
    <property type="project" value="InterPro"/>
</dbReference>
<sequence length="517" mass="57792">MWDMKACFDSVLKAFDGLPVRLRLIFTDMFVVFGPENVNTVWKSPNLHHRAFRNASLNTMFKISQAQHDFYVSDDSGHSERPTPGSKRPPHLRVDYAGMNPVQKLLTGPASKLLEDRLNANLWEYYTQTSISTSEWTDLDDLWSFVRNACSTSILRAIYGERLLEVIPTFIEDFWTFDKTIHKLSQRTPRWLCPQAYKSRDKCIDAVIKWHADIEPTVRKATPGEVAWSPIYGTDAIRARLTAWAQMPVYVEDPGTSAADDLAFIWGANANLIPASFWMLVEVLHNPALLSDAQAAIARCTTTTTSTTPNTTTIPIDTTALSTNPLLQAIYAETMRLHVSTLLLRSPARVPLPLGPYSIPADTSILISSLHAHTDRRVWHSPAWPVDTFQPLRFLSPASASASASAHREHVPDTPIKTNTDNTQEQQQQQAQQLQDQQFSLAPYKNAWIPYGGGANICPGRHLAKKAMMGHLAVVLTLFEFDTGGDGGVPGDDMERFGLGTCAPDREVRVRVRRRKG</sequence>
<name>A0A6A6W8S7_9PEZI</name>
<keyword evidence="3" id="KW-0479">Metal-binding</keyword>
<dbReference type="AlphaFoldDB" id="A0A6A6W8S7"/>
<evidence type="ECO:0000256" key="3">
    <source>
        <dbReference type="ARBA" id="ARBA00022723"/>
    </source>
</evidence>
<reference evidence="6" key="1">
    <citation type="journal article" date="2020" name="Stud. Mycol.">
        <title>101 Dothideomycetes genomes: a test case for predicting lifestyles and emergence of pathogens.</title>
        <authorList>
            <person name="Haridas S."/>
            <person name="Albert R."/>
            <person name="Binder M."/>
            <person name="Bloem J."/>
            <person name="Labutti K."/>
            <person name="Salamov A."/>
            <person name="Andreopoulos B."/>
            <person name="Baker S."/>
            <person name="Barry K."/>
            <person name="Bills G."/>
            <person name="Bluhm B."/>
            <person name="Cannon C."/>
            <person name="Castanera R."/>
            <person name="Culley D."/>
            <person name="Daum C."/>
            <person name="Ezra D."/>
            <person name="Gonzalez J."/>
            <person name="Henrissat B."/>
            <person name="Kuo A."/>
            <person name="Liang C."/>
            <person name="Lipzen A."/>
            <person name="Lutzoni F."/>
            <person name="Magnuson J."/>
            <person name="Mondo S."/>
            <person name="Nolan M."/>
            <person name="Ohm R."/>
            <person name="Pangilinan J."/>
            <person name="Park H.-J."/>
            <person name="Ramirez L."/>
            <person name="Alfaro M."/>
            <person name="Sun H."/>
            <person name="Tritt A."/>
            <person name="Yoshinaga Y."/>
            <person name="Zwiers L.-H."/>
            <person name="Turgeon B."/>
            <person name="Goodwin S."/>
            <person name="Spatafora J."/>
            <person name="Crous P."/>
            <person name="Grigoriev I."/>
        </authorList>
    </citation>
    <scope>NUCLEOTIDE SEQUENCE</scope>
    <source>
        <strain evidence="6">CBS 121739</strain>
    </source>
</reference>
<evidence type="ECO:0000313" key="6">
    <source>
        <dbReference type="EMBL" id="KAF2759288.1"/>
    </source>
</evidence>
<dbReference type="GO" id="GO:0020037">
    <property type="term" value="F:heme binding"/>
    <property type="evidence" value="ECO:0007669"/>
    <property type="project" value="InterPro"/>
</dbReference>
<dbReference type="EMBL" id="ML996570">
    <property type="protein sequence ID" value="KAF2759288.1"/>
    <property type="molecule type" value="Genomic_DNA"/>
</dbReference>
<evidence type="ECO:0000256" key="5">
    <source>
        <dbReference type="SAM" id="MobiDB-lite"/>
    </source>
</evidence>